<protein>
    <submittedName>
        <fullName evidence="4">4-hydroxybenzoate--CoA ligase</fullName>
    </submittedName>
</protein>
<dbReference type="GO" id="GO:0016405">
    <property type="term" value="F:CoA-ligase activity"/>
    <property type="evidence" value="ECO:0007669"/>
    <property type="project" value="InterPro"/>
</dbReference>
<evidence type="ECO:0000313" key="4">
    <source>
        <dbReference type="EMBL" id="OMP67287.1"/>
    </source>
</evidence>
<dbReference type="Gene3D" id="3.30.300.30">
    <property type="match status" value="1"/>
</dbReference>
<dbReference type="InterPro" id="IPR000873">
    <property type="entry name" value="AMP-dep_synth/lig_dom"/>
</dbReference>
<feature type="domain" description="AMP-binding enzyme C-terminal" evidence="3">
    <location>
        <begin position="434"/>
        <end position="512"/>
    </location>
</feature>
<dbReference type="NCBIfam" id="TIGR02262">
    <property type="entry name" value="benz_CoA_lig"/>
    <property type="match status" value="1"/>
</dbReference>
<proteinExistence type="predicted"/>
<accession>A0A1V2A8K4</accession>
<evidence type="ECO:0000259" key="3">
    <source>
        <dbReference type="Pfam" id="PF13193"/>
    </source>
</evidence>
<dbReference type="GO" id="GO:0005524">
    <property type="term" value="F:ATP binding"/>
    <property type="evidence" value="ECO:0007669"/>
    <property type="project" value="InterPro"/>
</dbReference>
<dbReference type="Gene3D" id="3.40.50.12820">
    <property type="match status" value="1"/>
</dbReference>
<sequence length="520" mass="58509">MDVKGIGIPYNAATKFIDEKISFGLGEKTAIYYRDEQITYIELQKCVNKVGYALKELGIEAENRVLLVCYDSPEFITSFYGSIKIGAVPIPVNTMMKPGDYEYYLNKSRAKALIIHEDLWENISAFRDKFLYLQHVIIISDDREKLSGRDYQYWELIKSAPDNVKTSYTCGDDAAFWLFSSGSTGEAKGVIHLQHDMEYALNTYAQEVLQITEDDICFSASKLFFAYGLGGGMYFPLGAGASTVLLSERPLPEKVLSIIETYKPTIFFGVPTLYGSIMDYVERSGNQYDLSSLRICTSAGEALPEAFLKRWKELFGIDILDGIGSTEALHIYISNRIHDIRPGTSGKVVPGYEAKVVDEDGNEVGPNTVGDLLIKGDSLTPGYWNLHTLNKEKIIGEWFATGDKYYKDEDGYYTYYGRADDMLKIGGIWVSPVEVENCLVEHQAVLEIAVVGETTEEGLTLLKAYVVLKDGYSPCDELTNELVNYAKSKLARYKFPRVIEYIDELPKTSSGKIQRFRLRV</sequence>
<name>A0A1V2A8K4_9BACI</name>
<dbReference type="Pfam" id="PF00501">
    <property type="entry name" value="AMP-binding"/>
    <property type="match status" value="1"/>
</dbReference>
<gene>
    <name evidence="4" type="ORF">BTO28_08145</name>
</gene>
<dbReference type="RefSeq" id="WP_076765100.1">
    <property type="nucleotide sequence ID" value="NZ_MSFI01000011.1"/>
</dbReference>
<dbReference type="Gene3D" id="3.40.50.980">
    <property type="match status" value="1"/>
</dbReference>
<evidence type="ECO:0000259" key="2">
    <source>
        <dbReference type="Pfam" id="PF00501"/>
    </source>
</evidence>
<dbReference type="GO" id="GO:0016878">
    <property type="term" value="F:acid-thiol ligase activity"/>
    <property type="evidence" value="ECO:0007669"/>
    <property type="project" value="TreeGrafter"/>
</dbReference>
<keyword evidence="1 4" id="KW-0436">Ligase</keyword>
<evidence type="ECO:0000256" key="1">
    <source>
        <dbReference type="ARBA" id="ARBA00022598"/>
    </source>
</evidence>
<dbReference type="Gene3D" id="2.30.38.10">
    <property type="entry name" value="Luciferase, Domain 3"/>
    <property type="match status" value="1"/>
</dbReference>
<dbReference type="InterPro" id="IPR025110">
    <property type="entry name" value="AMP-bd_C"/>
</dbReference>
<keyword evidence="5" id="KW-1185">Reference proteome</keyword>
<dbReference type="Pfam" id="PF13193">
    <property type="entry name" value="AMP-binding_C"/>
    <property type="match status" value="1"/>
</dbReference>
<dbReference type="PANTHER" id="PTHR43352">
    <property type="entry name" value="ACETYL-COA SYNTHETASE"/>
    <property type="match status" value="1"/>
</dbReference>
<dbReference type="SUPFAM" id="SSF56801">
    <property type="entry name" value="Acetyl-CoA synthetase-like"/>
    <property type="match status" value="1"/>
</dbReference>
<dbReference type="GO" id="GO:0044550">
    <property type="term" value="P:secondary metabolite biosynthetic process"/>
    <property type="evidence" value="ECO:0007669"/>
    <property type="project" value="TreeGrafter"/>
</dbReference>
<dbReference type="AlphaFoldDB" id="A0A1V2A8K4"/>
<dbReference type="OrthoDB" id="9778383at2"/>
<dbReference type="InterPro" id="IPR011957">
    <property type="entry name" value="Benz_CoA_lig"/>
</dbReference>
<dbReference type="PANTHER" id="PTHR43352:SF1">
    <property type="entry name" value="ANTHRANILATE--COA LIGASE"/>
    <property type="match status" value="1"/>
</dbReference>
<reference evidence="4 5" key="1">
    <citation type="submission" date="2016-12" db="EMBL/GenBank/DDBJ databases">
        <title>Domibacillus sp. SAB 38T whole genome sequencing.</title>
        <authorList>
            <person name="Verma A."/>
            <person name="Ojha A.K."/>
            <person name="Krishnamurthi S."/>
        </authorList>
    </citation>
    <scope>NUCLEOTIDE SEQUENCE [LARGE SCALE GENOMIC DNA]</scope>
    <source>
        <strain evidence="4 5">SAB 38</strain>
    </source>
</reference>
<dbReference type="InterPro" id="IPR045851">
    <property type="entry name" value="AMP-bd_C_sf"/>
</dbReference>
<organism evidence="4 5">
    <name type="scientific">Domibacillus epiphyticus</name>
    <dbReference type="NCBI Taxonomy" id="1714355"/>
    <lineage>
        <taxon>Bacteria</taxon>
        <taxon>Bacillati</taxon>
        <taxon>Bacillota</taxon>
        <taxon>Bacilli</taxon>
        <taxon>Bacillales</taxon>
        <taxon>Bacillaceae</taxon>
        <taxon>Domibacillus</taxon>
    </lineage>
</organism>
<dbReference type="STRING" id="1714355.BTO28_08145"/>
<dbReference type="EMBL" id="MSFI01000011">
    <property type="protein sequence ID" value="OMP67287.1"/>
    <property type="molecule type" value="Genomic_DNA"/>
</dbReference>
<feature type="domain" description="AMP-dependent synthetase/ligase" evidence="2">
    <location>
        <begin position="26"/>
        <end position="384"/>
    </location>
</feature>
<evidence type="ECO:0000313" key="5">
    <source>
        <dbReference type="Proteomes" id="UP000188613"/>
    </source>
</evidence>
<comment type="caution">
    <text evidence="4">The sequence shown here is derived from an EMBL/GenBank/DDBJ whole genome shotgun (WGS) entry which is preliminary data.</text>
</comment>
<dbReference type="Proteomes" id="UP000188613">
    <property type="component" value="Unassembled WGS sequence"/>
</dbReference>